<reference evidence="10 11" key="1">
    <citation type="journal article" date="2017" name="ISME J.">
        <title>Energy and carbon metabolisms in a deep terrestrial subsurface fluid microbial community.</title>
        <authorList>
            <person name="Momper L."/>
            <person name="Jungbluth S.P."/>
            <person name="Lee M.D."/>
            <person name="Amend J.P."/>
        </authorList>
    </citation>
    <scope>NUCLEOTIDE SEQUENCE [LARGE SCALE GENOMIC DNA]</scope>
    <source>
        <strain evidence="10">SURF_5</strain>
    </source>
</reference>
<comment type="caution">
    <text evidence="10">The sequence shown here is derived from an EMBL/GenBank/DDBJ whole genome shotgun (WGS) entry which is preliminary data.</text>
</comment>
<dbReference type="InterPro" id="IPR013655">
    <property type="entry name" value="PAS_fold_3"/>
</dbReference>
<dbReference type="InterPro" id="IPR003594">
    <property type="entry name" value="HATPase_dom"/>
</dbReference>
<dbReference type="Pfam" id="PF02518">
    <property type="entry name" value="HATPase_c"/>
    <property type="match status" value="1"/>
</dbReference>
<evidence type="ECO:0000256" key="2">
    <source>
        <dbReference type="ARBA" id="ARBA00012438"/>
    </source>
</evidence>
<dbReference type="SMART" id="SM00086">
    <property type="entry name" value="PAC"/>
    <property type="match status" value="3"/>
</dbReference>
<dbReference type="SUPFAM" id="SSF55874">
    <property type="entry name" value="ATPase domain of HSP90 chaperone/DNA topoisomerase II/histidine kinase"/>
    <property type="match status" value="1"/>
</dbReference>
<dbReference type="Pfam" id="PF08448">
    <property type="entry name" value="PAS_4"/>
    <property type="match status" value="4"/>
</dbReference>
<dbReference type="CDD" id="cd00130">
    <property type="entry name" value="PAS"/>
    <property type="match status" value="4"/>
</dbReference>
<gene>
    <name evidence="10" type="ORF">C4520_12840</name>
</gene>
<dbReference type="EC" id="2.7.13.3" evidence="2"/>
<dbReference type="InterPro" id="IPR013656">
    <property type="entry name" value="PAS_4"/>
</dbReference>
<evidence type="ECO:0000256" key="6">
    <source>
        <dbReference type="SAM" id="Coils"/>
    </source>
</evidence>
<name>A0A3A4NK17_ABYX5</name>
<dbReference type="PROSITE" id="PS50112">
    <property type="entry name" value="PAS"/>
    <property type="match status" value="3"/>
</dbReference>
<dbReference type="InterPro" id="IPR036097">
    <property type="entry name" value="HisK_dim/P_sf"/>
</dbReference>
<feature type="domain" description="PAS" evidence="8">
    <location>
        <begin position="150"/>
        <end position="205"/>
    </location>
</feature>
<dbReference type="SMART" id="SM00387">
    <property type="entry name" value="HATPase_c"/>
    <property type="match status" value="1"/>
</dbReference>
<dbReference type="InterPro" id="IPR000014">
    <property type="entry name" value="PAS"/>
</dbReference>
<sequence length="944" mass="107294">MRLPSVLGQITIMKKTDKDKKHVLEKMDQSANGSDVLLAYMDPQFNFIHVNKAYADADKRDPNFFPGKNHFDLYPNDENEAIFRRVVETGEPYSAYAKPFIYANNPERGVSYWDWTLQPVKATSGETTGLLFRAVDVTKHVRMEEELRNSEAYFRQLFDESPLPAGMAGFDYRFRMVNKAFCQMLGYSADEMLSLTVMDVTHSDDLLADAVQRDALAAGEIDQYQIDKRFVRKDGAMIWVRFWARLLRDKEGTSLHLMLLVEDITDEKRAEEELKLYHERLEQMVGERTTELAEANAKLQQAIVEHECDEEKLRETNEQLNNILSSISDGFFTLDNQMVVTYFNQAAEHLVGRKAEIVVGRPLFDAFPEARGSVFEEKYTYALKHKVALSFETYFGVEPLTNWYDVRVYPFKDGISVYFQVTTARREAEEAIRISEEKLRLVTDSLPALIGYVDADRRFLFNNKLYGEWFKQPQAELAGKHMREVLGEASYRKVAPYVEKVLSGQPVRFEVVFEFEGGLQKPVEGRYVPHIDGEGNVQGFFALVTDISERKQFEAERERLRKEAEEERDRLMTLLNTVSDEVWFCDTKGNVTLLNVAAEKGGFTPEDVNQPLHQWLQTVEILDAEGGHPRPTEDAPLLRSLRGETVRNFEEIVRDPLTGLLRYREGSSTPLRRRDGRIVGAVAAVRDVSARKRAEIALRESETRFRELSEHLEQKVREKVVELQQAETLAAIGRMVSVVAHEVRNPLQKIGMGVETLKSDLGQDSTELEILDEIAFGVDSLNGIIGDLLNYSRPIKLDPAPVRIEDLVEQAISLLHNKLPNISLSIKLDRPQEELRVDRMKFVQVLANLISNSADAMPDGGTMTIQSSYNDNAGIFSLSVSDTGHGIKEHDIKKIFEPFFTTKVRGTGLGLAFCKKIIEAHHGELRITSKEGNGTTAEIILPAT</sequence>
<dbReference type="GO" id="GO:0000155">
    <property type="term" value="F:phosphorelay sensor kinase activity"/>
    <property type="evidence" value="ECO:0007669"/>
    <property type="project" value="InterPro"/>
</dbReference>
<feature type="domain" description="Histidine kinase" evidence="7">
    <location>
        <begin position="738"/>
        <end position="944"/>
    </location>
</feature>
<dbReference type="EMBL" id="QZKU01000089">
    <property type="protein sequence ID" value="RJP19462.1"/>
    <property type="molecule type" value="Genomic_DNA"/>
</dbReference>
<evidence type="ECO:0000256" key="3">
    <source>
        <dbReference type="ARBA" id="ARBA00022553"/>
    </source>
</evidence>
<dbReference type="InterPro" id="IPR052162">
    <property type="entry name" value="Sensor_kinase/Photoreceptor"/>
</dbReference>
<dbReference type="NCBIfam" id="TIGR00229">
    <property type="entry name" value="sensory_box"/>
    <property type="match status" value="4"/>
</dbReference>
<keyword evidence="6" id="KW-0175">Coiled coil</keyword>
<proteinExistence type="predicted"/>
<dbReference type="Gene3D" id="3.30.565.10">
    <property type="entry name" value="Histidine kinase-like ATPase, C-terminal domain"/>
    <property type="match status" value="1"/>
</dbReference>
<dbReference type="SUPFAM" id="SSF55785">
    <property type="entry name" value="PYP-like sensor domain (PAS domain)"/>
    <property type="match status" value="5"/>
</dbReference>
<dbReference type="InterPro" id="IPR005467">
    <property type="entry name" value="His_kinase_dom"/>
</dbReference>
<dbReference type="SUPFAM" id="SSF47384">
    <property type="entry name" value="Homodimeric domain of signal transducing histidine kinase"/>
    <property type="match status" value="1"/>
</dbReference>
<dbReference type="SMART" id="SM00091">
    <property type="entry name" value="PAS"/>
    <property type="match status" value="5"/>
</dbReference>
<feature type="coiled-coil region" evidence="6">
    <location>
        <begin position="543"/>
        <end position="581"/>
    </location>
</feature>
<keyword evidence="3" id="KW-0597">Phosphoprotein</keyword>
<comment type="catalytic activity">
    <reaction evidence="1">
        <text>ATP + protein L-histidine = ADP + protein N-phospho-L-histidine.</text>
        <dbReference type="EC" id="2.7.13.3"/>
    </reaction>
</comment>
<dbReference type="AlphaFoldDB" id="A0A3A4NK17"/>
<dbReference type="Pfam" id="PF00512">
    <property type="entry name" value="HisKA"/>
    <property type="match status" value="1"/>
</dbReference>
<evidence type="ECO:0000256" key="4">
    <source>
        <dbReference type="ARBA" id="ARBA00022679"/>
    </source>
</evidence>
<feature type="coiled-coil region" evidence="6">
    <location>
        <begin position="691"/>
        <end position="729"/>
    </location>
</feature>
<keyword evidence="4" id="KW-0808">Transferase</keyword>
<feature type="domain" description="PAC" evidence="9">
    <location>
        <begin position="224"/>
        <end position="276"/>
    </location>
</feature>
<feature type="coiled-coil region" evidence="6">
    <location>
        <begin position="267"/>
        <end position="323"/>
    </location>
</feature>
<dbReference type="InterPro" id="IPR001610">
    <property type="entry name" value="PAC"/>
</dbReference>
<dbReference type="InterPro" id="IPR000700">
    <property type="entry name" value="PAS-assoc_C"/>
</dbReference>
<dbReference type="Proteomes" id="UP000265882">
    <property type="component" value="Unassembled WGS sequence"/>
</dbReference>
<evidence type="ECO:0000259" key="7">
    <source>
        <dbReference type="PROSITE" id="PS50109"/>
    </source>
</evidence>
<organism evidence="10 11">
    <name type="scientific">Abyssobacteria bacterium (strain SURF_5)</name>
    <dbReference type="NCBI Taxonomy" id="2093360"/>
    <lineage>
        <taxon>Bacteria</taxon>
        <taxon>Pseudomonadati</taxon>
        <taxon>Candidatus Hydrogenedentota</taxon>
        <taxon>Candidatus Abyssobacteria</taxon>
    </lineage>
</organism>
<dbReference type="Pfam" id="PF08447">
    <property type="entry name" value="PAS_3"/>
    <property type="match status" value="1"/>
</dbReference>
<dbReference type="Gene3D" id="3.30.450.20">
    <property type="entry name" value="PAS domain"/>
    <property type="match status" value="5"/>
</dbReference>
<dbReference type="InterPro" id="IPR035965">
    <property type="entry name" value="PAS-like_dom_sf"/>
</dbReference>
<feature type="domain" description="PAS" evidence="8">
    <location>
        <begin position="316"/>
        <end position="386"/>
    </location>
</feature>
<dbReference type="Gene3D" id="1.10.287.130">
    <property type="match status" value="1"/>
</dbReference>
<evidence type="ECO:0000313" key="11">
    <source>
        <dbReference type="Proteomes" id="UP000265882"/>
    </source>
</evidence>
<evidence type="ECO:0000256" key="1">
    <source>
        <dbReference type="ARBA" id="ARBA00000085"/>
    </source>
</evidence>
<feature type="domain" description="PAC" evidence="9">
    <location>
        <begin position="647"/>
        <end position="700"/>
    </location>
</feature>
<accession>A0A3A4NK17</accession>
<dbReference type="PROSITE" id="PS50109">
    <property type="entry name" value="HIS_KIN"/>
    <property type="match status" value="1"/>
</dbReference>
<dbReference type="InterPro" id="IPR036890">
    <property type="entry name" value="HATPase_C_sf"/>
</dbReference>
<feature type="domain" description="PAS" evidence="8">
    <location>
        <begin position="435"/>
        <end position="505"/>
    </location>
</feature>
<dbReference type="PRINTS" id="PR00344">
    <property type="entry name" value="BCTRLSENSOR"/>
</dbReference>
<evidence type="ECO:0000313" key="10">
    <source>
        <dbReference type="EMBL" id="RJP19462.1"/>
    </source>
</evidence>
<dbReference type="InterPro" id="IPR003661">
    <property type="entry name" value="HisK_dim/P_dom"/>
</dbReference>
<dbReference type="PANTHER" id="PTHR43304:SF1">
    <property type="entry name" value="PAC DOMAIN-CONTAINING PROTEIN"/>
    <property type="match status" value="1"/>
</dbReference>
<dbReference type="PROSITE" id="PS50113">
    <property type="entry name" value="PAC"/>
    <property type="match status" value="3"/>
</dbReference>
<dbReference type="SMART" id="SM00388">
    <property type="entry name" value="HisKA"/>
    <property type="match status" value="1"/>
</dbReference>
<feature type="domain" description="PAC" evidence="9">
    <location>
        <begin position="505"/>
        <end position="559"/>
    </location>
</feature>
<dbReference type="InterPro" id="IPR004358">
    <property type="entry name" value="Sig_transdc_His_kin-like_C"/>
</dbReference>
<evidence type="ECO:0000259" key="8">
    <source>
        <dbReference type="PROSITE" id="PS50112"/>
    </source>
</evidence>
<evidence type="ECO:0000256" key="5">
    <source>
        <dbReference type="ARBA" id="ARBA00022777"/>
    </source>
</evidence>
<dbReference type="PANTHER" id="PTHR43304">
    <property type="entry name" value="PHYTOCHROME-LIKE PROTEIN CPH1"/>
    <property type="match status" value="1"/>
</dbReference>
<dbReference type="CDD" id="cd00082">
    <property type="entry name" value="HisKA"/>
    <property type="match status" value="1"/>
</dbReference>
<evidence type="ECO:0000259" key="9">
    <source>
        <dbReference type="PROSITE" id="PS50113"/>
    </source>
</evidence>
<keyword evidence="5" id="KW-0418">Kinase</keyword>
<protein>
    <recommendedName>
        <fullName evidence="2">histidine kinase</fullName>
        <ecNumber evidence="2">2.7.13.3</ecNumber>
    </recommendedName>
</protein>